<feature type="domain" description="Transposase IS4-like" evidence="1">
    <location>
        <begin position="29"/>
        <end position="264"/>
    </location>
</feature>
<reference evidence="2" key="1">
    <citation type="journal article" date="2014" name="Front. Microbiol.">
        <title>High frequency of phylogenetically diverse reductive dehalogenase-homologous genes in deep subseafloor sedimentary metagenomes.</title>
        <authorList>
            <person name="Kawai M."/>
            <person name="Futagami T."/>
            <person name="Toyoda A."/>
            <person name="Takaki Y."/>
            <person name="Nishi S."/>
            <person name="Hori S."/>
            <person name="Arai W."/>
            <person name="Tsubouchi T."/>
            <person name="Morono Y."/>
            <person name="Uchiyama I."/>
            <person name="Ito T."/>
            <person name="Fujiyama A."/>
            <person name="Inagaki F."/>
            <person name="Takami H."/>
        </authorList>
    </citation>
    <scope>NUCLEOTIDE SEQUENCE</scope>
    <source>
        <strain evidence="2">Expedition CK06-06</strain>
    </source>
</reference>
<evidence type="ECO:0000313" key="2">
    <source>
        <dbReference type="EMBL" id="GAG00028.1"/>
    </source>
</evidence>
<dbReference type="GO" id="GO:0004803">
    <property type="term" value="F:transposase activity"/>
    <property type="evidence" value="ECO:0007669"/>
    <property type="project" value="InterPro"/>
</dbReference>
<gene>
    <name evidence="2" type="ORF">S01H1_45316</name>
</gene>
<dbReference type="Pfam" id="PF01609">
    <property type="entry name" value="DDE_Tnp_1"/>
    <property type="match status" value="1"/>
</dbReference>
<sequence>LADGTLVLYDLSSTYFEGRTCPLARLGHPHDGKKGKLQIVFGVLCTLEGTPVAVEVFEGNVADPKTFTAQVRKVRERFGLERIVFVGDRGMITEARIREDLRDVEGLDWISALRAPQIRGLVEAGSIQLSLFDQQDLAEVRSPDYPGERLMVCKNPMLAQERARKREDLLQATERDLDKIVEATRRPKRRLRGQDRIGLRVGKVLGRFKVPKHFRVTITEDGFAYERHAERIAQEAALDGIYVIRTSLPAETLNAEQTVRAYKQ</sequence>
<accession>X0UI41</accession>
<dbReference type="EMBL" id="BARS01028950">
    <property type="protein sequence ID" value="GAG00028.1"/>
    <property type="molecule type" value="Genomic_DNA"/>
</dbReference>
<dbReference type="InterPro" id="IPR002559">
    <property type="entry name" value="Transposase_11"/>
</dbReference>
<dbReference type="GO" id="GO:0006313">
    <property type="term" value="P:DNA transposition"/>
    <property type="evidence" value="ECO:0007669"/>
    <property type="project" value="InterPro"/>
</dbReference>
<dbReference type="GO" id="GO:0003677">
    <property type="term" value="F:DNA binding"/>
    <property type="evidence" value="ECO:0007669"/>
    <property type="project" value="InterPro"/>
</dbReference>
<feature type="non-terminal residue" evidence="2">
    <location>
        <position position="1"/>
    </location>
</feature>
<protein>
    <recommendedName>
        <fullName evidence="1">Transposase IS4-like domain-containing protein</fullName>
    </recommendedName>
</protein>
<comment type="caution">
    <text evidence="2">The sequence shown here is derived from an EMBL/GenBank/DDBJ whole genome shotgun (WGS) entry which is preliminary data.</text>
</comment>
<dbReference type="AlphaFoldDB" id="X0UI41"/>
<proteinExistence type="predicted"/>
<evidence type="ECO:0000259" key="1">
    <source>
        <dbReference type="Pfam" id="PF01609"/>
    </source>
</evidence>
<name>X0UI41_9ZZZZ</name>
<feature type="non-terminal residue" evidence="2">
    <location>
        <position position="264"/>
    </location>
</feature>
<organism evidence="2">
    <name type="scientific">marine sediment metagenome</name>
    <dbReference type="NCBI Taxonomy" id="412755"/>
    <lineage>
        <taxon>unclassified sequences</taxon>
        <taxon>metagenomes</taxon>
        <taxon>ecological metagenomes</taxon>
    </lineage>
</organism>